<feature type="signal peptide" evidence="4">
    <location>
        <begin position="1"/>
        <end position="20"/>
    </location>
</feature>
<reference evidence="6" key="1">
    <citation type="submission" date="2019-08" db="EMBL/GenBank/DDBJ databases">
        <title>Reference gene set and small RNA set construction with multiple tissues from Davidia involucrata Baill.</title>
        <authorList>
            <person name="Yang H."/>
            <person name="Zhou C."/>
            <person name="Li G."/>
            <person name="Wang J."/>
            <person name="Gao P."/>
            <person name="Wang M."/>
            <person name="Wang R."/>
            <person name="Zhao Y."/>
        </authorList>
    </citation>
    <scope>NUCLEOTIDE SEQUENCE</scope>
    <source>
        <tissue evidence="6">Mixed with DoveR01_LX</tissue>
    </source>
</reference>
<dbReference type="PANTHER" id="PTHR35496">
    <property type="entry name" value="2S SEED STORAGE PROTEIN 1-RELATED"/>
    <property type="match status" value="1"/>
</dbReference>
<dbReference type="AlphaFoldDB" id="A0A5B7BLZ3"/>
<protein>
    <submittedName>
        <fullName evidence="6">Putative 2S sulfur-rich seed storage protein 2-like isoform X1</fullName>
    </submittedName>
</protein>
<dbReference type="InterPro" id="IPR016140">
    <property type="entry name" value="Bifunc_inhib/LTP/seed_store"/>
</dbReference>
<dbReference type="InterPro" id="IPR036312">
    <property type="entry name" value="Bifun_inhib/LTP/seed_sf"/>
</dbReference>
<evidence type="ECO:0000313" key="6">
    <source>
        <dbReference type="EMBL" id="MPA70000.1"/>
    </source>
</evidence>
<dbReference type="InterPro" id="IPR000617">
    <property type="entry name" value="Napin/2SS/CON"/>
</dbReference>
<dbReference type="Gene3D" id="1.10.110.10">
    <property type="entry name" value="Plant lipid-transfer and hydrophobic proteins"/>
    <property type="match status" value="1"/>
</dbReference>
<keyword evidence="2" id="KW-0758">Storage protein</keyword>
<dbReference type="GO" id="GO:0045735">
    <property type="term" value="F:nutrient reservoir activity"/>
    <property type="evidence" value="ECO:0007669"/>
    <property type="project" value="UniProtKB-KW"/>
</dbReference>
<sequence>MAKLTTLAATFSLLFVAVMASITIDEENPSQSQRCGQQIQSQRLNACQQYVVQGSRSIMNQGGWREEFERCCEELEQMDEKCRCDGIRRAVQQQQQQGELQAREMREIVQTAKSLPGLCRMGPRRCDIRAVWF</sequence>
<evidence type="ECO:0000259" key="5">
    <source>
        <dbReference type="SMART" id="SM00499"/>
    </source>
</evidence>
<dbReference type="SUPFAM" id="SSF47699">
    <property type="entry name" value="Bifunctional inhibitor/lipid-transfer protein/seed storage 2S albumin"/>
    <property type="match status" value="1"/>
</dbReference>
<evidence type="ECO:0000256" key="2">
    <source>
        <dbReference type="ARBA" id="ARBA00022761"/>
    </source>
</evidence>
<gene>
    <name evidence="6" type="ORF">Din_039441</name>
</gene>
<feature type="domain" description="Bifunctional inhibitor/plant lipid transfer protein/seed storage helical" evidence="5">
    <location>
        <begin position="35"/>
        <end position="126"/>
    </location>
</feature>
<accession>A0A5B7BLZ3</accession>
<evidence type="ECO:0000256" key="3">
    <source>
        <dbReference type="ARBA" id="ARBA00023129"/>
    </source>
</evidence>
<dbReference type="PANTHER" id="PTHR35496:SF4">
    <property type="entry name" value="2S SULFUR-RICH SEED STORAGE PROTEIN 2-LIKE"/>
    <property type="match status" value="1"/>
</dbReference>
<name>A0A5B7BLZ3_DAVIN</name>
<proteinExistence type="inferred from homology"/>
<feature type="chain" id="PRO_5022680322" evidence="4">
    <location>
        <begin position="21"/>
        <end position="133"/>
    </location>
</feature>
<organism evidence="6">
    <name type="scientific">Davidia involucrata</name>
    <name type="common">Dove tree</name>
    <dbReference type="NCBI Taxonomy" id="16924"/>
    <lineage>
        <taxon>Eukaryota</taxon>
        <taxon>Viridiplantae</taxon>
        <taxon>Streptophyta</taxon>
        <taxon>Embryophyta</taxon>
        <taxon>Tracheophyta</taxon>
        <taxon>Spermatophyta</taxon>
        <taxon>Magnoliopsida</taxon>
        <taxon>eudicotyledons</taxon>
        <taxon>Gunneridae</taxon>
        <taxon>Pentapetalae</taxon>
        <taxon>asterids</taxon>
        <taxon>Cornales</taxon>
        <taxon>Nyssaceae</taxon>
        <taxon>Davidia</taxon>
    </lineage>
</organism>
<evidence type="ECO:0000256" key="4">
    <source>
        <dbReference type="SAM" id="SignalP"/>
    </source>
</evidence>
<keyword evidence="3" id="KW-0708">Seed storage protein</keyword>
<dbReference type="SMART" id="SM00499">
    <property type="entry name" value="AAI"/>
    <property type="match status" value="1"/>
</dbReference>
<evidence type="ECO:0000256" key="1">
    <source>
        <dbReference type="ARBA" id="ARBA00008262"/>
    </source>
</evidence>
<comment type="similarity">
    <text evidence="1">Belongs to the 2S seed storage albumins family.</text>
</comment>
<dbReference type="EMBL" id="GHES01039441">
    <property type="protein sequence ID" value="MPA70000.1"/>
    <property type="molecule type" value="Transcribed_RNA"/>
</dbReference>
<dbReference type="Pfam" id="PF00234">
    <property type="entry name" value="Tryp_alpha_amyl"/>
    <property type="match status" value="1"/>
</dbReference>
<keyword evidence="4" id="KW-0732">Signal</keyword>